<evidence type="ECO:0000313" key="19">
    <source>
        <dbReference type="Proteomes" id="UP000199352"/>
    </source>
</evidence>
<dbReference type="InterPro" id="IPR011006">
    <property type="entry name" value="CheY-like_superfamily"/>
</dbReference>
<evidence type="ECO:0000313" key="18">
    <source>
        <dbReference type="EMBL" id="SEQ82127.1"/>
    </source>
</evidence>
<comment type="subcellular location">
    <subcellularLocation>
        <location evidence="2">Cell membrane</location>
    </subcellularLocation>
</comment>
<protein>
    <recommendedName>
        <fullName evidence="3">histidine kinase</fullName>
        <ecNumber evidence="3">2.7.13.3</ecNumber>
    </recommendedName>
</protein>
<dbReference type="Pfam" id="PF00512">
    <property type="entry name" value="HisKA"/>
    <property type="match status" value="1"/>
</dbReference>
<dbReference type="RefSeq" id="WP_143116080.1">
    <property type="nucleotide sequence ID" value="NZ_FOFR01000005.1"/>
</dbReference>
<evidence type="ECO:0000256" key="4">
    <source>
        <dbReference type="ARBA" id="ARBA00022553"/>
    </source>
</evidence>
<feature type="coiled-coil region" evidence="14">
    <location>
        <begin position="567"/>
        <end position="639"/>
    </location>
</feature>
<accession>A0A1H9J5T1</accession>
<evidence type="ECO:0000256" key="14">
    <source>
        <dbReference type="SAM" id="Coils"/>
    </source>
</evidence>
<dbReference type="GO" id="GO:0005524">
    <property type="term" value="F:ATP binding"/>
    <property type="evidence" value="ECO:0007669"/>
    <property type="project" value="UniProtKB-KW"/>
</dbReference>
<dbReference type="SUPFAM" id="SSF52172">
    <property type="entry name" value="CheY-like"/>
    <property type="match status" value="1"/>
</dbReference>
<dbReference type="InterPro" id="IPR046335">
    <property type="entry name" value="LacI/GalR-like_sensor"/>
</dbReference>
<keyword evidence="5" id="KW-0808">Transferase</keyword>
<dbReference type="InterPro" id="IPR036890">
    <property type="entry name" value="HATPase_C_sf"/>
</dbReference>
<gene>
    <name evidence="18" type="ORF">SAMN05216188_105224</name>
</gene>
<dbReference type="Pfam" id="PF13377">
    <property type="entry name" value="Peripla_BP_3"/>
    <property type="match status" value="2"/>
</dbReference>
<evidence type="ECO:0000256" key="3">
    <source>
        <dbReference type="ARBA" id="ARBA00012438"/>
    </source>
</evidence>
<dbReference type="PANTHER" id="PTHR43065:SF46">
    <property type="entry name" value="C4-DICARBOXYLATE TRANSPORT SENSOR PROTEIN DCTB"/>
    <property type="match status" value="1"/>
</dbReference>
<feature type="modified residue" description="4-aspartylphosphate" evidence="13">
    <location>
        <position position="941"/>
    </location>
</feature>
<dbReference type="PANTHER" id="PTHR43065">
    <property type="entry name" value="SENSOR HISTIDINE KINASE"/>
    <property type="match status" value="1"/>
</dbReference>
<dbReference type="GO" id="GO:0003677">
    <property type="term" value="F:DNA binding"/>
    <property type="evidence" value="ECO:0007669"/>
    <property type="project" value="UniProtKB-KW"/>
</dbReference>
<evidence type="ECO:0000256" key="7">
    <source>
        <dbReference type="ARBA" id="ARBA00022777"/>
    </source>
</evidence>
<dbReference type="SMART" id="SM00448">
    <property type="entry name" value="REC"/>
    <property type="match status" value="1"/>
</dbReference>
<dbReference type="GO" id="GO:0000155">
    <property type="term" value="F:phosphorelay sensor kinase activity"/>
    <property type="evidence" value="ECO:0007669"/>
    <property type="project" value="InterPro"/>
</dbReference>
<dbReference type="OrthoDB" id="9799345at2"/>
<keyword evidence="14" id="KW-0175">Coiled coil</keyword>
<dbReference type="CDD" id="cd00082">
    <property type="entry name" value="HisKA"/>
    <property type="match status" value="1"/>
</dbReference>
<dbReference type="AlphaFoldDB" id="A0A1H9J5T1"/>
<reference evidence="19" key="1">
    <citation type="submission" date="2016-10" db="EMBL/GenBank/DDBJ databases">
        <authorList>
            <person name="Varghese N."/>
            <person name="Submissions S."/>
        </authorList>
    </citation>
    <scope>NUCLEOTIDE SEQUENCE [LARGE SCALE GENOMIC DNA]</scope>
    <source>
        <strain evidence="19">CGMCC 4.3525</strain>
    </source>
</reference>
<feature type="region of interest" description="Disordered" evidence="15">
    <location>
        <begin position="871"/>
        <end position="890"/>
    </location>
</feature>
<evidence type="ECO:0000256" key="9">
    <source>
        <dbReference type="ARBA" id="ARBA00023012"/>
    </source>
</evidence>
<dbReference type="PROSITE" id="PS50109">
    <property type="entry name" value="HIS_KIN"/>
    <property type="match status" value="1"/>
</dbReference>
<dbReference type="Gene3D" id="3.40.50.2300">
    <property type="match status" value="5"/>
</dbReference>
<feature type="domain" description="Histidine kinase" evidence="16">
    <location>
        <begin position="648"/>
        <end position="871"/>
    </location>
</feature>
<dbReference type="PRINTS" id="PR00344">
    <property type="entry name" value="BCTRLSENSOR"/>
</dbReference>
<dbReference type="PROSITE" id="PS50110">
    <property type="entry name" value="RESPONSE_REGULATORY"/>
    <property type="match status" value="1"/>
</dbReference>
<dbReference type="Pfam" id="PF00072">
    <property type="entry name" value="Response_reg"/>
    <property type="match status" value="1"/>
</dbReference>
<dbReference type="InterPro" id="IPR028082">
    <property type="entry name" value="Peripla_BP_I"/>
</dbReference>
<proteinExistence type="predicted"/>
<dbReference type="Pfam" id="PF02518">
    <property type="entry name" value="HATPase_c"/>
    <property type="match status" value="1"/>
</dbReference>
<keyword evidence="12" id="KW-0804">Transcription</keyword>
<feature type="domain" description="Response regulatory" evidence="17">
    <location>
        <begin position="892"/>
        <end position="1001"/>
    </location>
</feature>
<keyword evidence="8" id="KW-0067">ATP-binding</keyword>
<sequence>MADGEAMRPTIGMITAGPLIELAGEQWQGVSDGAAAGGCDLVCFVGTELAHPDRHKRQANAVYDLIAPDRVDALVIWTTRISQQIGETAMREFAERYAPIPIVSVEAHLAAWPTVLMDNRGGMDQAVSHLVEVHGHRRIGFVRGPLGHVGAQDRYRGYVDALTRHGLPVDPELVTAPAPSWDPAAAADAVAMMLAGSARPPDAFAAANDEFALGVVTAVQEAGLRTPEDVAVVGYDNHTCIRSNDLGYQASTLPASGRVRRRVNIDAGTPALTTVRAPFHEMGRRAAELAHALVRGEPAPALEVIPTELVVRRSCGCIPSGNGVSAPTHGELAVPEHDTAEAVAANLRQGLGPKSAVLPDGWAERLIGLFIDAGRPGGSAEDFLGLFAEHLRDSARAGCAAQSWWAPLFYLRRFALERGTDEGAIEDLWLRVQLMVSDVVERERTFEYLLHERQDQTVREAGQRLIVSRDVAELTDALVAELPRMGIPGCHVMTFESTPERSRPLMSYENGELRPERTGLSFPSTRLTPHRVDRPVPGNFVAAALFGLEEQLGFVLFEVGSMPGWVYEAIQQQLSSALRGIRMLERERQALAEAEQARRSLELAHADLEDRVRERTAALVEEIAERERLEARLRHAQKMEAIGRLTGGIAHDFNNILTVINGNSEAFLRRCAPDDPRRPEIEDIRHAGERAANLTHQLLAFTRQQVLNPECVDLNATITKVHAMLTTLVGEDVELTLDLPEHVAPVWADAGQLEQIVFNLAANARDAMPGGGVLSVATDNVVLDARHTGRIVGVHPGDYVVLRVTDTGTGMDESVQAQVFEPYFTTKPAGKGTGLGLATVFGIVQQSGGQIDLTSSPGAGTTVSVYLPRARTSTAPQSRTTAQPSPRRGSETILLVEDDRQVRAVTRRFLERSGYAVIEARHGLQALQLVDDHDIDLVVTDVVMPKMGGPELAATLRRTRPDVAVLYVSGYTTDEQLDDTAVLLPKPYAEAELLDLVRRLLDHAG</sequence>
<keyword evidence="4 13" id="KW-0597">Phosphoprotein</keyword>
<keyword evidence="7" id="KW-0418">Kinase</keyword>
<name>A0A1H9J5T1_9PSEU</name>
<dbReference type="STRING" id="402600.SAMN05216188_105224"/>
<dbReference type="Proteomes" id="UP000199352">
    <property type="component" value="Unassembled WGS sequence"/>
</dbReference>
<evidence type="ECO:0000256" key="5">
    <source>
        <dbReference type="ARBA" id="ARBA00022679"/>
    </source>
</evidence>
<dbReference type="EC" id="2.7.13.3" evidence="3"/>
<dbReference type="SUPFAM" id="SSF53822">
    <property type="entry name" value="Periplasmic binding protein-like I"/>
    <property type="match status" value="1"/>
</dbReference>
<evidence type="ECO:0000256" key="10">
    <source>
        <dbReference type="ARBA" id="ARBA00023015"/>
    </source>
</evidence>
<dbReference type="CDD" id="cd06267">
    <property type="entry name" value="PBP1_LacI_sugar_binding-like"/>
    <property type="match status" value="1"/>
</dbReference>
<dbReference type="InterPro" id="IPR005467">
    <property type="entry name" value="His_kinase_dom"/>
</dbReference>
<dbReference type="CDD" id="cd00156">
    <property type="entry name" value="REC"/>
    <property type="match status" value="1"/>
</dbReference>
<dbReference type="InterPro" id="IPR003594">
    <property type="entry name" value="HATPase_dom"/>
</dbReference>
<keyword evidence="6" id="KW-0547">Nucleotide-binding</keyword>
<evidence type="ECO:0000259" key="17">
    <source>
        <dbReference type="PROSITE" id="PS50110"/>
    </source>
</evidence>
<keyword evidence="19" id="KW-1185">Reference proteome</keyword>
<dbReference type="Gene3D" id="3.30.565.10">
    <property type="entry name" value="Histidine kinase-like ATPase, C-terminal domain"/>
    <property type="match status" value="1"/>
</dbReference>
<dbReference type="SUPFAM" id="SSF55874">
    <property type="entry name" value="ATPase domain of HSP90 chaperone/DNA topoisomerase II/histidine kinase"/>
    <property type="match status" value="1"/>
</dbReference>
<dbReference type="SMART" id="SM00387">
    <property type="entry name" value="HATPase_c"/>
    <property type="match status" value="1"/>
</dbReference>
<evidence type="ECO:0000256" key="6">
    <source>
        <dbReference type="ARBA" id="ARBA00022741"/>
    </source>
</evidence>
<evidence type="ECO:0000256" key="1">
    <source>
        <dbReference type="ARBA" id="ARBA00000085"/>
    </source>
</evidence>
<evidence type="ECO:0000256" key="11">
    <source>
        <dbReference type="ARBA" id="ARBA00023125"/>
    </source>
</evidence>
<dbReference type="InterPro" id="IPR003661">
    <property type="entry name" value="HisK_dim/P_dom"/>
</dbReference>
<keyword evidence="10" id="KW-0805">Transcription regulation</keyword>
<evidence type="ECO:0000259" key="16">
    <source>
        <dbReference type="PROSITE" id="PS50109"/>
    </source>
</evidence>
<organism evidence="18 19">
    <name type="scientific">Lentzea xinjiangensis</name>
    <dbReference type="NCBI Taxonomy" id="402600"/>
    <lineage>
        <taxon>Bacteria</taxon>
        <taxon>Bacillati</taxon>
        <taxon>Actinomycetota</taxon>
        <taxon>Actinomycetes</taxon>
        <taxon>Pseudonocardiales</taxon>
        <taxon>Pseudonocardiaceae</taxon>
        <taxon>Lentzea</taxon>
    </lineage>
</organism>
<evidence type="ECO:0000256" key="2">
    <source>
        <dbReference type="ARBA" id="ARBA00004236"/>
    </source>
</evidence>
<dbReference type="SUPFAM" id="SSF47384">
    <property type="entry name" value="Homodimeric domain of signal transducing histidine kinase"/>
    <property type="match status" value="1"/>
</dbReference>
<feature type="compositionally biased region" description="Polar residues" evidence="15">
    <location>
        <begin position="871"/>
        <end position="884"/>
    </location>
</feature>
<dbReference type="InterPro" id="IPR004358">
    <property type="entry name" value="Sig_transdc_His_kin-like_C"/>
</dbReference>
<evidence type="ECO:0000256" key="13">
    <source>
        <dbReference type="PROSITE-ProRule" id="PRU00169"/>
    </source>
</evidence>
<dbReference type="GO" id="GO:0005886">
    <property type="term" value="C:plasma membrane"/>
    <property type="evidence" value="ECO:0007669"/>
    <property type="project" value="UniProtKB-SubCell"/>
</dbReference>
<dbReference type="EMBL" id="FOFR01000005">
    <property type="protein sequence ID" value="SEQ82127.1"/>
    <property type="molecule type" value="Genomic_DNA"/>
</dbReference>
<evidence type="ECO:0000256" key="15">
    <source>
        <dbReference type="SAM" id="MobiDB-lite"/>
    </source>
</evidence>
<dbReference type="Gene3D" id="1.10.287.130">
    <property type="match status" value="1"/>
</dbReference>
<evidence type="ECO:0000256" key="8">
    <source>
        <dbReference type="ARBA" id="ARBA00022840"/>
    </source>
</evidence>
<comment type="catalytic activity">
    <reaction evidence="1">
        <text>ATP + protein L-histidine = ADP + protein N-phospho-L-histidine.</text>
        <dbReference type="EC" id="2.7.13.3"/>
    </reaction>
</comment>
<dbReference type="InterPro" id="IPR036097">
    <property type="entry name" value="HisK_dim/P_sf"/>
</dbReference>
<dbReference type="InterPro" id="IPR001789">
    <property type="entry name" value="Sig_transdc_resp-reg_receiver"/>
</dbReference>
<evidence type="ECO:0000256" key="12">
    <source>
        <dbReference type="ARBA" id="ARBA00023163"/>
    </source>
</evidence>
<keyword evidence="11 18" id="KW-0238">DNA-binding</keyword>
<dbReference type="SMART" id="SM00388">
    <property type="entry name" value="HisKA"/>
    <property type="match status" value="1"/>
</dbReference>
<keyword evidence="9" id="KW-0902">Two-component regulatory system</keyword>